<dbReference type="InterPro" id="IPR000644">
    <property type="entry name" value="CBS_dom"/>
</dbReference>
<evidence type="ECO:0000256" key="1">
    <source>
        <dbReference type="ARBA" id="ARBA00004651"/>
    </source>
</evidence>
<evidence type="ECO:0000256" key="6">
    <source>
        <dbReference type="PROSITE-ProRule" id="PRU00703"/>
    </source>
</evidence>
<feature type="transmembrane region" description="Helical" evidence="7">
    <location>
        <begin position="6"/>
        <end position="28"/>
    </location>
</feature>
<comment type="caution">
    <text evidence="9">The sequence shown here is derived from an EMBL/GenBank/DDBJ whole genome shotgun (WGS) entry which is preliminary data.</text>
</comment>
<dbReference type="InterPro" id="IPR005170">
    <property type="entry name" value="Transptr-assoc_dom"/>
</dbReference>
<dbReference type="SUPFAM" id="SSF56176">
    <property type="entry name" value="FAD-binding/transporter-associated domain-like"/>
    <property type="match status" value="1"/>
</dbReference>
<protein>
    <submittedName>
        <fullName evidence="9">HlyC/CorC family transporter</fullName>
    </submittedName>
</protein>
<keyword evidence="5 6" id="KW-0129">CBS domain</keyword>
<dbReference type="SUPFAM" id="SSF54631">
    <property type="entry name" value="CBS-domain pair"/>
    <property type="match status" value="1"/>
</dbReference>
<keyword evidence="4" id="KW-0677">Repeat</keyword>
<keyword evidence="7" id="KW-0812">Transmembrane</keyword>
<organism evidence="9 10">
    <name type="scientific">Candidatus Aveggerthella stercoripullorum</name>
    <dbReference type="NCBI Taxonomy" id="2840688"/>
    <lineage>
        <taxon>Bacteria</taxon>
        <taxon>Bacillati</taxon>
        <taxon>Actinomycetota</taxon>
        <taxon>Coriobacteriia</taxon>
        <taxon>Eggerthellales</taxon>
        <taxon>Eggerthellaceae</taxon>
        <taxon>Eggerthellaceae incertae sedis</taxon>
        <taxon>Candidatus Aveggerthella</taxon>
    </lineage>
</organism>
<evidence type="ECO:0000256" key="2">
    <source>
        <dbReference type="ARBA" id="ARBA00006337"/>
    </source>
</evidence>
<dbReference type="Pfam" id="PF03471">
    <property type="entry name" value="CorC_HlyC"/>
    <property type="match status" value="1"/>
</dbReference>
<evidence type="ECO:0000313" key="10">
    <source>
        <dbReference type="Proteomes" id="UP000824261"/>
    </source>
</evidence>
<comment type="similarity">
    <text evidence="2">Belongs to the UPF0053 family.</text>
</comment>
<comment type="subcellular location">
    <subcellularLocation>
        <location evidence="1">Cell membrane</location>
        <topology evidence="1">Multi-pass membrane protein</topology>
    </subcellularLocation>
</comment>
<proteinExistence type="inferred from homology"/>
<dbReference type="InterPro" id="IPR046342">
    <property type="entry name" value="CBS_dom_sf"/>
</dbReference>
<dbReference type="AlphaFoldDB" id="A0A9D1D238"/>
<dbReference type="PANTHER" id="PTHR22777:SF32">
    <property type="entry name" value="UPF0053 INNER MEMBRANE PROTEIN YFJD"/>
    <property type="match status" value="1"/>
</dbReference>
<dbReference type="PROSITE" id="PS51371">
    <property type="entry name" value="CBS"/>
    <property type="match status" value="2"/>
</dbReference>
<evidence type="ECO:0000256" key="3">
    <source>
        <dbReference type="ARBA" id="ARBA00022475"/>
    </source>
</evidence>
<dbReference type="PANTHER" id="PTHR22777">
    <property type="entry name" value="HEMOLYSIN-RELATED"/>
    <property type="match status" value="1"/>
</dbReference>
<dbReference type="Gene3D" id="3.30.465.10">
    <property type="match status" value="1"/>
</dbReference>
<dbReference type="Pfam" id="PF00571">
    <property type="entry name" value="CBS"/>
    <property type="match status" value="2"/>
</dbReference>
<feature type="domain" description="CBS" evidence="8">
    <location>
        <begin position="88"/>
        <end position="147"/>
    </location>
</feature>
<dbReference type="InterPro" id="IPR036318">
    <property type="entry name" value="FAD-bd_PCMH-like_sf"/>
</dbReference>
<evidence type="ECO:0000259" key="8">
    <source>
        <dbReference type="PROSITE" id="PS51371"/>
    </source>
</evidence>
<evidence type="ECO:0000256" key="4">
    <source>
        <dbReference type="ARBA" id="ARBA00022737"/>
    </source>
</evidence>
<gene>
    <name evidence="9" type="ORF">IAA69_00225</name>
</gene>
<dbReference type="SMART" id="SM00116">
    <property type="entry name" value="CBS"/>
    <property type="match status" value="2"/>
</dbReference>
<sequence length="305" mass="34271">MSPLEVNLLAATIVLAVIVVVLVIAIAATQAGKRFVRELTANMLHRESAVSEDEIKDMVTENEELADDEKRMIHEIIDMGDTVAHEIMTPRADMMTVEDTETVLQAIERMRGTGYSRLPVYHEDHDYICGVVKYKDLLTPLLEGRENDPVGPYAQEAFFVPESKDILPLLSEMQTNRKQMAIVVDEYGGTDGLITIEDIVEEIVGEIVDETDLEAADVQQLSEREWRAEGSLSCDDAADLGWPVEESDDYDTLAGWLLASLDRVPQPGDSYEKDGYRFTVRRMRRRRISTVGVVRLEDAPVREGQ</sequence>
<dbReference type="GO" id="GO:0050660">
    <property type="term" value="F:flavin adenine dinucleotide binding"/>
    <property type="evidence" value="ECO:0007669"/>
    <property type="project" value="InterPro"/>
</dbReference>
<keyword evidence="7" id="KW-0472">Membrane</keyword>
<evidence type="ECO:0000256" key="7">
    <source>
        <dbReference type="SAM" id="Phobius"/>
    </source>
</evidence>
<reference evidence="9" key="2">
    <citation type="journal article" date="2021" name="PeerJ">
        <title>Extensive microbial diversity within the chicken gut microbiome revealed by metagenomics and culture.</title>
        <authorList>
            <person name="Gilroy R."/>
            <person name="Ravi A."/>
            <person name="Getino M."/>
            <person name="Pursley I."/>
            <person name="Horton D.L."/>
            <person name="Alikhan N.F."/>
            <person name="Baker D."/>
            <person name="Gharbi K."/>
            <person name="Hall N."/>
            <person name="Watson M."/>
            <person name="Adriaenssens E.M."/>
            <person name="Foster-Nyarko E."/>
            <person name="Jarju S."/>
            <person name="Secka A."/>
            <person name="Antonio M."/>
            <person name="Oren A."/>
            <person name="Chaudhuri R.R."/>
            <person name="La Ragione R."/>
            <person name="Hildebrand F."/>
            <person name="Pallen M.J."/>
        </authorList>
    </citation>
    <scope>NUCLEOTIDE SEQUENCE</scope>
    <source>
        <strain evidence="9">ChiGjej1B1-2707</strain>
    </source>
</reference>
<dbReference type="InterPro" id="IPR016169">
    <property type="entry name" value="FAD-bd_PCMH_sub2"/>
</dbReference>
<evidence type="ECO:0000313" key="9">
    <source>
        <dbReference type="EMBL" id="HIR00694.1"/>
    </source>
</evidence>
<dbReference type="CDD" id="cd04590">
    <property type="entry name" value="CBS_pair_CorC_HlyC_assoc"/>
    <property type="match status" value="1"/>
</dbReference>
<keyword evidence="3" id="KW-1003">Cell membrane</keyword>
<accession>A0A9D1D238</accession>
<dbReference type="GO" id="GO:0005886">
    <property type="term" value="C:plasma membrane"/>
    <property type="evidence" value="ECO:0007669"/>
    <property type="project" value="UniProtKB-SubCell"/>
</dbReference>
<dbReference type="Proteomes" id="UP000824261">
    <property type="component" value="Unassembled WGS sequence"/>
</dbReference>
<keyword evidence="7" id="KW-1133">Transmembrane helix</keyword>
<dbReference type="FunFam" id="3.10.580.10:FF:000002">
    <property type="entry name" value="Magnesium/cobalt efflux protein CorC"/>
    <property type="match status" value="1"/>
</dbReference>
<dbReference type="EMBL" id="DVGB01000003">
    <property type="protein sequence ID" value="HIR00694.1"/>
    <property type="molecule type" value="Genomic_DNA"/>
</dbReference>
<reference evidence="9" key="1">
    <citation type="submission" date="2020-10" db="EMBL/GenBank/DDBJ databases">
        <authorList>
            <person name="Gilroy R."/>
        </authorList>
    </citation>
    <scope>NUCLEOTIDE SEQUENCE</scope>
    <source>
        <strain evidence="9">ChiGjej1B1-2707</strain>
    </source>
</reference>
<dbReference type="InterPro" id="IPR044751">
    <property type="entry name" value="Ion_transp-like_CBS"/>
</dbReference>
<dbReference type="SMART" id="SM01091">
    <property type="entry name" value="CorC_HlyC"/>
    <property type="match status" value="1"/>
</dbReference>
<name>A0A9D1D238_9ACTN</name>
<feature type="domain" description="CBS" evidence="8">
    <location>
        <begin position="153"/>
        <end position="210"/>
    </location>
</feature>
<evidence type="ECO:0000256" key="5">
    <source>
        <dbReference type="ARBA" id="ARBA00023122"/>
    </source>
</evidence>
<dbReference type="Gene3D" id="3.10.580.10">
    <property type="entry name" value="CBS-domain"/>
    <property type="match status" value="1"/>
</dbReference>